<evidence type="ECO:0000256" key="1">
    <source>
        <dbReference type="ARBA" id="ARBA00022737"/>
    </source>
</evidence>
<dbReference type="InterPro" id="IPR027417">
    <property type="entry name" value="P-loop_NTPase"/>
</dbReference>
<name>K5X665_AGABU</name>
<gene>
    <name evidence="4" type="ORF">AGABI1DRAFT_107627</name>
</gene>
<dbReference type="HOGENOM" id="CLU_000288_6_10_1"/>
<evidence type="ECO:0000259" key="3">
    <source>
        <dbReference type="Pfam" id="PF24883"/>
    </source>
</evidence>
<accession>K5X665</accession>
<dbReference type="EMBL" id="JH971392">
    <property type="protein sequence ID" value="EKM78457.1"/>
    <property type="molecule type" value="Genomic_DNA"/>
</dbReference>
<dbReference type="Proteomes" id="UP000008493">
    <property type="component" value="Unassembled WGS sequence"/>
</dbReference>
<dbReference type="Gene3D" id="3.40.50.300">
    <property type="entry name" value="P-loop containing nucleotide triphosphate hydrolases"/>
    <property type="match status" value="1"/>
</dbReference>
<dbReference type="GeneID" id="18822434"/>
<reference evidence="5" key="1">
    <citation type="journal article" date="2012" name="Proc. Natl. Acad. Sci. U.S.A.">
        <title>Genome sequence of the button mushroom Agaricus bisporus reveals mechanisms governing adaptation to a humic-rich ecological niche.</title>
        <authorList>
            <person name="Morin E."/>
            <person name="Kohler A."/>
            <person name="Baker A.R."/>
            <person name="Foulongne-Oriol M."/>
            <person name="Lombard V."/>
            <person name="Nagy L.G."/>
            <person name="Ohm R.A."/>
            <person name="Patyshakuliyeva A."/>
            <person name="Brun A."/>
            <person name="Aerts A.L."/>
            <person name="Bailey A.M."/>
            <person name="Billette C."/>
            <person name="Coutinho P.M."/>
            <person name="Deakin G."/>
            <person name="Doddapaneni H."/>
            <person name="Floudas D."/>
            <person name="Grimwood J."/>
            <person name="Hilden K."/>
            <person name="Kuees U."/>
            <person name="LaButti K.M."/>
            <person name="Lapidus A."/>
            <person name="Lindquist E.A."/>
            <person name="Lucas S.M."/>
            <person name="Murat C."/>
            <person name="Riley R.W."/>
            <person name="Salamov A.A."/>
            <person name="Schmutz J."/>
            <person name="Subramanian V."/>
            <person name="Woesten H.A.B."/>
            <person name="Xu J."/>
            <person name="Eastwood D.C."/>
            <person name="Foster G.D."/>
            <person name="Sonnenberg A.S."/>
            <person name="Cullen D."/>
            <person name="de Vries R.P."/>
            <person name="Lundell T."/>
            <person name="Hibbett D.S."/>
            <person name="Henrissat B."/>
            <person name="Burton K.S."/>
            <person name="Kerrigan R.W."/>
            <person name="Challen M.P."/>
            <person name="Grigoriev I.V."/>
            <person name="Martin F."/>
        </authorList>
    </citation>
    <scope>NUCLEOTIDE SEQUENCE [LARGE SCALE GENOMIC DNA]</scope>
    <source>
        <strain evidence="5">JB137-S8 / ATCC MYA-4627 / FGSC 10392</strain>
    </source>
</reference>
<evidence type="ECO:0000313" key="4">
    <source>
        <dbReference type="EMBL" id="EKM78457.1"/>
    </source>
</evidence>
<feature type="domain" description="Nephrocystin 3-like N-terminal" evidence="3">
    <location>
        <begin position="252"/>
        <end position="410"/>
    </location>
</feature>
<feature type="region of interest" description="Disordered" evidence="2">
    <location>
        <begin position="24"/>
        <end position="61"/>
    </location>
</feature>
<evidence type="ECO:0000256" key="2">
    <source>
        <dbReference type="SAM" id="MobiDB-lite"/>
    </source>
</evidence>
<keyword evidence="5" id="KW-1185">Reference proteome</keyword>
<dbReference type="AlphaFoldDB" id="K5X665"/>
<dbReference type="eggNOG" id="KOG0266">
    <property type="taxonomic scope" value="Eukaryota"/>
</dbReference>
<dbReference type="InParanoid" id="K5X665"/>
<dbReference type="Pfam" id="PF24883">
    <property type="entry name" value="NPHP3_N"/>
    <property type="match status" value="1"/>
</dbReference>
<dbReference type="OrthoDB" id="5967843at2759"/>
<dbReference type="KEGG" id="abp:AGABI1DRAFT107627"/>
<evidence type="ECO:0000313" key="5">
    <source>
        <dbReference type="Proteomes" id="UP000008493"/>
    </source>
</evidence>
<keyword evidence="1" id="KW-0677">Repeat</keyword>
<protein>
    <recommendedName>
        <fullName evidence="3">Nephrocystin 3-like N-terminal domain-containing protein</fullName>
    </recommendedName>
</protein>
<proteinExistence type="predicted"/>
<dbReference type="PANTHER" id="PTHR10039">
    <property type="entry name" value="AMELOGENIN"/>
    <property type="match status" value="1"/>
</dbReference>
<dbReference type="RefSeq" id="XP_007331103.1">
    <property type="nucleotide sequence ID" value="XM_007331041.1"/>
</dbReference>
<dbReference type="OMA" id="TKMKMLC"/>
<dbReference type="InterPro" id="IPR056884">
    <property type="entry name" value="NPHP3-like_N"/>
</dbReference>
<sequence length="845" mass="95311">MDLGQKQDSAALRLEILKRHLVKALPHQGKKKPGQLERLPGEAEANPEKRRPQIVSQKAHSVESSLHQIPGPLVYEKDPEQQASVVRFEVGLPRPYEKSGWCSHYILVEKRVISRSSISTEEDSWMDVVLRMFGEGIAIAEGREDSYEAKKILRHVVVVAGDSLLGGAQCIQDALLAFSAFHLSLMQAFQNAQNFVLSNPVITDRSVHYQSSLNGGIDILRESSAPEAAFDSESRRYAPSCFPGTRSQYIEDILNWGTAQSAFPMYRMTGPAGVGKTAIAQTCAEELRSRCHLGASFFFMVNGCDDHSRFFASISYQLSSNSPDYHEILDKKLRLDPTIVKKQLRFQFRELIVEPVRELERAGKPVRGRAILVDGLDECKDKDAQREIIEIVITSISTQSTPFYWAFFSRPEPQIEAAFADHRLTPLCIFTFLPISRGIDGEIELYLRCGLQNILRRRGITTSDPWPSAHDIHTLVSAAQGLYIYAATVLRFVGRTDTQYDPQELLDIVLKASAQSSDGGSMRTPFEELDAFYTLILQRVPDGLLSSIRLLLSSMVLGNLGGEVLISIYLLSNMLRLTETKMKMLCGELVAVVHHNENYGMINITQDSSSLGPFCVTTPTMRNKLFQHLAELQIHYSKFYSFESNRGLVLTANGFSTDIVDVQHVLSWSFGAERLNSTMRVVLFKPMGGILLDMFFPYDNLDNQLLSRFGHVDHHCDVLTFDAEKFRKGISRLEAAQVIRQHQPSSTTLELPIFRCDSDGNALSGLYIKGRGQMSTFWYWILDPEMRYYRDFETVNLVEGERIFKEEKFELWPAKLKKRRRGTGARLALHVLGNTSPVTTKRGLC</sequence>
<organism evidence="4 5">
    <name type="scientific">Agaricus bisporus var. burnettii (strain JB137-S8 / ATCC MYA-4627 / FGSC 10392)</name>
    <name type="common">White button mushroom</name>
    <dbReference type="NCBI Taxonomy" id="597362"/>
    <lineage>
        <taxon>Eukaryota</taxon>
        <taxon>Fungi</taxon>
        <taxon>Dikarya</taxon>
        <taxon>Basidiomycota</taxon>
        <taxon>Agaricomycotina</taxon>
        <taxon>Agaricomycetes</taxon>
        <taxon>Agaricomycetidae</taxon>
        <taxon>Agaricales</taxon>
        <taxon>Agaricineae</taxon>
        <taxon>Agaricaceae</taxon>
        <taxon>Agaricus</taxon>
    </lineage>
</organism>
<dbReference type="SUPFAM" id="SSF52540">
    <property type="entry name" value="P-loop containing nucleoside triphosphate hydrolases"/>
    <property type="match status" value="2"/>
</dbReference>